<gene>
    <name evidence="7" type="ORF">HYFRA_00008414</name>
</gene>
<dbReference type="PANTHER" id="PTHR47178:SF5">
    <property type="entry name" value="FAD-BINDING DOMAIN-CONTAINING PROTEIN"/>
    <property type="match status" value="1"/>
</dbReference>
<dbReference type="EMBL" id="CAJVRL010000035">
    <property type="protein sequence ID" value="CAG8950177.1"/>
    <property type="molecule type" value="Genomic_DNA"/>
</dbReference>
<keyword evidence="5" id="KW-0503">Monooxygenase</keyword>
<dbReference type="Gene3D" id="3.50.50.60">
    <property type="entry name" value="FAD/NAD(P)-binding domain"/>
    <property type="match status" value="1"/>
</dbReference>
<dbReference type="AlphaFoldDB" id="A0A9N9KQH0"/>
<dbReference type="OrthoDB" id="655030at2759"/>
<evidence type="ECO:0000313" key="8">
    <source>
        <dbReference type="Proteomes" id="UP000696280"/>
    </source>
</evidence>
<organism evidence="7 8">
    <name type="scientific">Hymenoscyphus fraxineus</name>
    <dbReference type="NCBI Taxonomy" id="746836"/>
    <lineage>
        <taxon>Eukaryota</taxon>
        <taxon>Fungi</taxon>
        <taxon>Dikarya</taxon>
        <taxon>Ascomycota</taxon>
        <taxon>Pezizomycotina</taxon>
        <taxon>Leotiomycetes</taxon>
        <taxon>Helotiales</taxon>
        <taxon>Helotiaceae</taxon>
        <taxon>Hymenoscyphus</taxon>
    </lineage>
</organism>
<evidence type="ECO:0000256" key="1">
    <source>
        <dbReference type="ARBA" id="ARBA00001974"/>
    </source>
</evidence>
<name>A0A9N9KQH0_9HELO</name>
<feature type="domain" description="FAD-binding" evidence="6">
    <location>
        <begin position="311"/>
        <end position="350"/>
    </location>
</feature>
<comment type="cofactor">
    <cofactor evidence="1">
        <name>FAD</name>
        <dbReference type="ChEBI" id="CHEBI:57692"/>
    </cofactor>
</comment>
<evidence type="ECO:0000256" key="4">
    <source>
        <dbReference type="ARBA" id="ARBA00023002"/>
    </source>
</evidence>
<dbReference type="InterPro" id="IPR002938">
    <property type="entry name" value="FAD-bd"/>
</dbReference>
<dbReference type="Proteomes" id="UP000696280">
    <property type="component" value="Unassembled WGS sequence"/>
</dbReference>
<dbReference type="SUPFAM" id="SSF51905">
    <property type="entry name" value="FAD/NAD(P)-binding domain"/>
    <property type="match status" value="1"/>
</dbReference>
<evidence type="ECO:0000256" key="2">
    <source>
        <dbReference type="ARBA" id="ARBA00022630"/>
    </source>
</evidence>
<keyword evidence="8" id="KW-1185">Reference proteome</keyword>
<proteinExistence type="predicted"/>
<keyword evidence="2" id="KW-0285">Flavoprotein</keyword>
<evidence type="ECO:0000256" key="3">
    <source>
        <dbReference type="ARBA" id="ARBA00022827"/>
    </source>
</evidence>
<evidence type="ECO:0000256" key="5">
    <source>
        <dbReference type="ARBA" id="ARBA00023033"/>
    </source>
</evidence>
<dbReference type="PANTHER" id="PTHR47178">
    <property type="entry name" value="MONOOXYGENASE, FAD-BINDING"/>
    <property type="match status" value="1"/>
</dbReference>
<reference evidence="7" key="1">
    <citation type="submission" date="2021-07" db="EMBL/GenBank/DDBJ databases">
        <authorList>
            <person name="Durling M."/>
        </authorList>
    </citation>
    <scope>NUCLEOTIDE SEQUENCE</scope>
</reference>
<comment type="caution">
    <text evidence="7">The sequence shown here is derived from an EMBL/GenBank/DDBJ whole genome shotgun (WGS) entry which is preliminary data.</text>
</comment>
<protein>
    <recommendedName>
        <fullName evidence="6">FAD-binding domain-containing protein</fullName>
    </recommendedName>
</protein>
<dbReference type="GO" id="GO:0004497">
    <property type="term" value="F:monooxygenase activity"/>
    <property type="evidence" value="ECO:0007669"/>
    <property type="project" value="UniProtKB-KW"/>
</dbReference>
<dbReference type="Pfam" id="PF01494">
    <property type="entry name" value="FAD_binding_3"/>
    <property type="match status" value="1"/>
</dbReference>
<keyword evidence="4" id="KW-0560">Oxidoreductase</keyword>
<dbReference type="PRINTS" id="PR00420">
    <property type="entry name" value="RNGMNOXGNASE"/>
</dbReference>
<sequence>MMRASPTAPVLIIGAGISGLALAQGLRLNSIPFRLFERHPRSHGSQGHRLRVSPETVTALDSILLPQSKSLFYQTGAEKGAFQPRYVAAKEFVFPSPTTASHSQGIPIDRTWLRNLMMLGVDDAIEFEKEFTSYKVIENDKVCVSFGDGSWATGCFLVAADGVKSRVRHQLQPHRRLLDLERWVIWGRTLLTESLRARLRDDQLTWFMAIDKEANVQVVLEPMVWKKSVTEASEYRLPDCHDYIYWALCTETAPGGLLLPKSALERKEFLLNITKHWHPDLQLIFDMASHDLSTCVPVLSSKPDIEIHSSSHRGKVTLLGDSAHVMSHSPMGGSGGNTAILNAVDLAQTIYRHGISQGAMDEVQERMAQRAKEKIEHSFEGGKKFWKGGEWFQYQESEV</sequence>
<dbReference type="GO" id="GO:0071949">
    <property type="term" value="F:FAD binding"/>
    <property type="evidence" value="ECO:0007669"/>
    <property type="project" value="InterPro"/>
</dbReference>
<accession>A0A9N9KQH0</accession>
<evidence type="ECO:0000313" key="7">
    <source>
        <dbReference type="EMBL" id="CAG8950177.1"/>
    </source>
</evidence>
<evidence type="ECO:0000259" key="6">
    <source>
        <dbReference type="Pfam" id="PF01494"/>
    </source>
</evidence>
<keyword evidence="3" id="KW-0274">FAD</keyword>
<dbReference type="InterPro" id="IPR036188">
    <property type="entry name" value="FAD/NAD-bd_sf"/>
</dbReference>